<dbReference type="InterPro" id="IPR050088">
    <property type="entry name" value="IspD/TarI_cytidylyltransf_bact"/>
</dbReference>
<dbReference type="InterPro" id="IPR001228">
    <property type="entry name" value="IspD"/>
</dbReference>
<dbReference type="SUPFAM" id="SSF53448">
    <property type="entry name" value="Nucleotide-diphospho-sugar transferases"/>
    <property type="match status" value="1"/>
</dbReference>
<feature type="site" description="Positions MEP for the nucleophilic attack" evidence="7">
    <location>
        <position position="223"/>
    </location>
</feature>
<evidence type="ECO:0000256" key="7">
    <source>
        <dbReference type="HAMAP-Rule" id="MF_00108"/>
    </source>
</evidence>
<comment type="function">
    <text evidence="7">Catalyzes the formation of 4-diphosphocytidyl-2-C-methyl-D-erythritol from CTP and 2-C-methyl-D-erythritol 4-phosphate (MEP).</text>
</comment>
<comment type="catalytic activity">
    <reaction evidence="1 7">
        <text>2-C-methyl-D-erythritol 4-phosphate + CTP + H(+) = 4-CDP-2-C-methyl-D-erythritol + diphosphate</text>
        <dbReference type="Rhea" id="RHEA:13429"/>
        <dbReference type="ChEBI" id="CHEBI:15378"/>
        <dbReference type="ChEBI" id="CHEBI:33019"/>
        <dbReference type="ChEBI" id="CHEBI:37563"/>
        <dbReference type="ChEBI" id="CHEBI:57823"/>
        <dbReference type="ChEBI" id="CHEBI:58262"/>
        <dbReference type="EC" id="2.7.7.60"/>
    </reaction>
</comment>
<evidence type="ECO:0000313" key="9">
    <source>
        <dbReference type="Proteomes" id="UP000001660"/>
    </source>
</evidence>
<keyword evidence="5 7" id="KW-0548">Nucleotidyltransferase</keyword>
<dbReference type="InterPro" id="IPR034683">
    <property type="entry name" value="IspD/TarI"/>
</dbReference>
<evidence type="ECO:0000256" key="2">
    <source>
        <dbReference type="ARBA" id="ARBA00004787"/>
    </source>
</evidence>
<dbReference type="Pfam" id="PF01128">
    <property type="entry name" value="IspD"/>
    <property type="match status" value="1"/>
</dbReference>
<dbReference type="CDD" id="cd02516">
    <property type="entry name" value="CDP-ME_synthetase"/>
    <property type="match status" value="1"/>
</dbReference>
<dbReference type="HAMAP" id="MF_00108">
    <property type="entry name" value="IspD"/>
    <property type="match status" value="1"/>
</dbReference>
<dbReference type="EC" id="2.7.7.60" evidence="7"/>
<reference evidence="8 9" key="1">
    <citation type="journal article" date="2010" name="Proc. Natl. Acad. Sci. U.S.A.">
        <title>A Nitrospira metagenome illuminates the physiology and evolution of globally important nitrite-oxidizing bacteria.</title>
        <authorList>
            <person name="Lucker S."/>
            <person name="Wagner M."/>
            <person name="Maixner F."/>
            <person name="Pelletier E."/>
            <person name="Koch H."/>
            <person name="Vacherie B."/>
            <person name="Rattei T."/>
            <person name="Sinninghe Damste J."/>
            <person name="Spieck E."/>
            <person name="Le Paslier D."/>
            <person name="Daims H."/>
        </authorList>
    </citation>
    <scope>NUCLEOTIDE SEQUENCE [LARGE SCALE GENOMIC DNA]</scope>
</reference>
<proteinExistence type="inferred from homology"/>
<dbReference type="PANTHER" id="PTHR32125:SF4">
    <property type="entry name" value="2-C-METHYL-D-ERYTHRITOL 4-PHOSPHATE CYTIDYLYLTRANSFERASE, CHLOROPLASTIC"/>
    <property type="match status" value="1"/>
</dbReference>
<dbReference type="InterPro" id="IPR029044">
    <property type="entry name" value="Nucleotide-diphossugar_trans"/>
</dbReference>
<dbReference type="STRING" id="330214.NIDE2977"/>
<dbReference type="PROSITE" id="PS01295">
    <property type="entry name" value="ISPD"/>
    <property type="match status" value="1"/>
</dbReference>
<organism evidence="8 9">
    <name type="scientific">Nitrospira defluvii</name>
    <dbReference type="NCBI Taxonomy" id="330214"/>
    <lineage>
        <taxon>Bacteria</taxon>
        <taxon>Pseudomonadati</taxon>
        <taxon>Nitrospirota</taxon>
        <taxon>Nitrospiria</taxon>
        <taxon>Nitrospirales</taxon>
        <taxon>Nitrospiraceae</taxon>
        <taxon>Nitrospira</taxon>
    </lineage>
</organism>
<name>D8PHD6_9BACT</name>
<evidence type="ECO:0000313" key="8">
    <source>
        <dbReference type="EMBL" id="CBK42673.1"/>
    </source>
</evidence>
<gene>
    <name evidence="7 8" type="primary">ispD</name>
    <name evidence="8" type="ORF">NIDE2977</name>
</gene>
<feature type="site" description="Transition state stabilizer" evidence="7">
    <location>
        <position position="34"/>
    </location>
</feature>
<dbReference type="KEGG" id="nde:NIDE2977"/>
<dbReference type="GO" id="GO:0050518">
    <property type="term" value="F:2-C-methyl-D-erythritol 4-phosphate cytidylyltransferase activity"/>
    <property type="evidence" value="ECO:0007669"/>
    <property type="project" value="UniProtKB-UniRule"/>
</dbReference>
<dbReference type="PANTHER" id="PTHR32125">
    <property type="entry name" value="2-C-METHYL-D-ERYTHRITOL 4-PHOSPHATE CYTIDYLYLTRANSFERASE, CHLOROPLASTIC"/>
    <property type="match status" value="1"/>
</dbReference>
<dbReference type="Gene3D" id="3.90.550.10">
    <property type="entry name" value="Spore Coat Polysaccharide Biosynthesis Protein SpsA, Chain A"/>
    <property type="match status" value="1"/>
</dbReference>
<evidence type="ECO:0000256" key="4">
    <source>
        <dbReference type="ARBA" id="ARBA00022679"/>
    </source>
</evidence>
<keyword evidence="4 7" id="KW-0808">Transferase</keyword>
<feature type="site" description="Transition state stabilizer" evidence="7">
    <location>
        <position position="27"/>
    </location>
</feature>
<dbReference type="AlphaFoldDB" id="D8PHD6"/>
<evidence type="ECO:0000256" key="6">
    <source>
        <dbReference type="ARBA" id="ARBA00023229"/>
    </source>
</evidence>
<comment type="pathway">
    <text evidence="2 7">Isoprenoid biosynthesis; isopentenyl diphosphate biosynthesis via DXP pathway; isopentenyl diphosphate from 1-deoxy-D-xylulose 5-phosphate: step 2/6.</text>
</comment>
<comment type="similarity">
    <text evidence="3 7">Belongs to the IspD/TarI cytidylyltransferase family. IspD subfamily.</text>
</comment>
<accession>D8PHD6</accession>
<dbReference type="UniPathway" id="UPA00056">
    <property type="reaction ID" value="UER00093"/>
</dbReference>
<dbReference type="OrthoDB" id="9806837at2"/>
<dbReference type="eggNOG" id="COG1211">
    <property type="taxonomic scope" value="Bacteria"/>
</dbReference>
<dbReference type="EMBL" id="FP929003">
    <property type="protein sequence ID" value="CBK42673.1"/>
    <property type="molecule type" value="Genomic_DNA"/>
</dbReference>
<evidence type="ECO:0000256" key="1">
    <source>
        <dbReference type="ARBA" id="ARBA00001282"/>
    </source>
</evidence>
<dbReference type="FunFam" id="3.90.550.10:FF:000003">
    <property type="entry name" value="2-C-methyl-D-erythritol 4-phosphate cytidylyltransferase"/>
    <property type="match status" value="1"/>
</dbReference>
<feature type="site" description="Positions MEP for the nucleophilic attack" evidence="7">
    <location>
        <position position="167"/>
    </location>
</feature>
<evidence type="ECO:0000256" key="5">
    <source>
        <dbReference type="ARBA" id="ARBA00022695"/>
    </source>
</evidence>
<keyword evidence="6 7" id="KW-0414">Isoprene biosynthesis</keyword>
<dbReference type="NCBIfam" id="TIGR00453">
    <property type="entry name" value="ispD"/>
    <property type="match status" value="1"/>
</dbReference>
<sequence length="247" mass="26574">MSARNAKPSPAGPRTVALVPAAGRGLRMGGHIPKQFLALGGRPILAQSLLVLQASPLIHEIILAVPQSERQYCLDHIVATGEFSKVTKVVPGGVQRQDSVRHALAEVSQETEIVLVHDAVRPFLTEDMIRRVVAAAVEHGAAIIALPMRDTVKYVGAGGVIERTVDRRPLWLAQTPQAFRRDWLEEGHHKALLAGVQATDDAHLVELIGKPVVVVEGSGENIKVTRPEDLVIGEAILNSRTAARSAE</sequence>
<keyword evidence="9" id="KW-1185">Reference proteome</keyword>
<dbReference type="HOGENOM" id="CLU_061281_2_2_0"/>
<protein>
    <recommendedName>
        <fullName evidence="7">2-C-methyl-D-erythritol 4-phosphate cytidylyltransferase</fullName>
        <ecNumber evidence="7">2.7.7.60</ecNumber>
    </recommendedName>
    <alternativeName>
        <fullName evidence="7">4-diphosphocytidyl-2C-methyl-D-erythritol synthase</fullName>
    </alternativeName>
    <alternativeName>
        <fullName evidence="7">MEP cytidylyltransferase</fullName>
        <shortName evidence="7">MCT</shortName>
    </alternativeName>
</protein>
<dbReference type="InterPro" id="IPR018294">
    <property type="entry name" value="ISPD_synthase_CS"/>
</dbReference>
<evidence type="ECO:0000256" key="3">
    <source>
        <dbReference type="ARBA" id="ARBA00009789"/>
    </source>
</evidence>
<dbReference type="Proteomes" id="UP000001660">
    <property type="component" value="Chromosome"/>
</dbReference>
<dbReference type="GO" id="GO:0019288">
    <property type="term" value="P:isopentenyl diphosphate biosynthetic process, methylerythritol 4-phosphate pathway"/>
    <property type="evidence" value="ECO:0007669"/>
    <property type="project" value="UniProtKB-UniRule"/>
</dbReference>